<reference evidence="1 2" key="1">
    <citation type="journal article" date="2019" name="Int. J. Syst. Evol. Microbiol.">
        <title>The Global Catalogue of Microorganisms (GCM) 10K type strain sequencing project: providing services to taxonomists for standard genome sequencing and annotation.</title>
        <authorList>
            <consortium name="The Broad Institute Genomics Platform"/>
            <consortium name="The Broad Institute Genome Sequencing Center for Infectious Disease"/>
            <person name="Wu L."/>
            <person name="Ma J."/>
        </authorList>
    </citation>
    <scope>NUCLEOTIDE SEQUENCE [LARGE SCALE GENOMIC DNA]</scope>
    <source>
        <strain evidence="1 2">JCM 15478</strain>
    </source>
</reference>
<dbReference type="EMBL" id="BAAAPE010000011">
    <property type="protein sequence ID" value="GAA2082798.1"/>
    <property type="molecule type" value="Genomic_DNA"/>
</dbReference>
<keyword evidence="2" id="KW-1185">Reference proteome</keyword>
<accession>A0ABN2W5X6</accession>
<dbReference type="InterPro" id="IPR029074">
    <property type="entry name" value="Imm49"/>
</dbReference>
<protein>
    <submittedName>
        <fullName evidence="1">Uncharacterized protein</fullName>
    </submittedName>
</protein>
<gene>
    <name evidence="1" type="ORF">GCM10009801_42810</name>
</gene>
<dbReference type="RefSeq" id="WP_344530547.1">
    <property type="nucleotide sequence ID" value="NZ_BAAAPE010000011.1"/>
</dbReference>
<dbReference type="Pfam" id="PF15575">
    <property type="entry name" value="Imm49"/>
    <property type="match status" value="2"/>
</dbReference>
<comment type="caution">
    <text evidence="1">The sequence shown here is derived from an EMBL/GenBank/DDBJ whole genome shotgun (WGS) entry which is preliminary data.</text>
</comment>
<proteinExistence type="predicted"/>
<sequence length="581" mass="63029">MRIERHQVEEAALTAAREDFINRIGSTVNSMSKAGRMGTFDWEMIADEFRDYLGALSVQHPDLDTAEARAALGDASEAAAGMVAFAAYFPLCSFHVFLNYVNFGMSYDQDMDGERETVSVFDWRDAFCLTVLTGTTQRHGEAFRFALETAGIGQAGQPAAELAAGLMAYVLGITDDDEAPWPLPPEDTLAALDAALTRVERPEHPDTLALRGLRALAAGDREEFDYALTALLRHTAEVGGSFPRDLLPLTPLALAALAHRDQGWEPPVESGYLPRALVTGFESAGARVGAFGRDRREEAVAELAAGPVAFERPGDLNMYFSMDAVEIFEEIVGDALTPGKSGKPGRGRVVDLSRAFKELITLVTYRARESAEGSEGQLDTVRRASRFGAALFRTVLAEPGTEVEVELDGTTLVFPADDGRHAGPGLWHAAVNAALVTGVREDLAPLVLSGAARLRTDRSGAAFTSYRRALLDYLRAEDAEPAAERAVRDAEKAEGQGFLPPPAVLLSQLVEGDEESFNLALLDALETHRDHYAVADRGRGPDALVNLDILALTCHARRRGWDTRVVTPYLPPRILETARPR</sequence>
<evidence type="ECO:0000313" key="1">
    <source>
        <dbReference type="EMBL" id="GAA2082798.1"/>
    </source>
</evidence>
<evidence type="ECO:0000313" key="2">
    <source>
        <dbReference type="Proteomes" id="UP001500016"/>
    </source>
</evidence>
<dbReference type="Proteomes" id="UP001500016">
    <property type="component" value="Unassembled WGS sequence"/>
</dbReference>
<name>A0ABN2W5X6_9ACTN</name>
<organism evidence="1 2">
    <name type="scientific">Streptomyces albiaxialis</name>
    <dbReference type="NCBI Taxonomy" id="329523"/>
    <lineage>
        <taxon>Bacteria</taxon>
        <taxon>Bacillati</taxon>
        <taxon>Actinomycetota</taxon>
        <taxon>Actinomycetes</taxon>
        <taxon>Kitasatosporales</taxon>
        <taxon>Streptomycetaceae</taxon>
        <taxon>Streptomyces</taxon>
    </lineage>
</organism>